<evidence type="ECO:0000313" key="3">
    <source>
        <dbReference type="EMBL" id="MBB4927814.1"/>
    </source>
</evidence>
<dbReference type="InterPro" id="IPR013094">
    <property type="entry name" value="AB_hydrolase_3"/>
</dbReference>
<keyword evidence="4" id="KW-1185">Reference proteome</keyword>
<gene>
    <name evidence="3" type="ORF">FHR34_006909</name>
</gene>
<dbReference type="PANTHER" id="PTHR48081:SF8">
    <property type="entry name" value="ALPHA_BETA HYDROLASE FOLD-3 DOMAIN-CONTAINING PROTEIN-RELATED"/>
    <property type="match status" value="1"/>
</dbReference>
<dbReference type="PANTHER" id="PTHR48081">
    <property type="entry name" value="AB HYDROLASE SUPERFAMILY PROTEIN C4A8.06C"/>
    <property type="match status" value="1"/>
</dbReference>
<feature type="domain" description="Alpha/beta hydrolase fold-3" evidence="2">
    <location>
        <begin position="105"/>
        <end position="312"/>
    </location>
</feature>
<comment type="caution">
    <text evidence="3">The sequence shown here is derived from an EMBL/GenBank/DDBJ whole genome shotgun (WGS) entry which is preliminary data.</text>
</comment>
<evidence type="ECO:0000256" key="1">
    <source>
        <dbReference type="ARBA" id="ARBA00022801"/>
    </source>
</evidence>
<protein>
    <submittedName>
        <fullName evidence="3">Acetyl esterase/lipase</fullName>
    </submittedName>
</protein>
<sequence length="339" mass="36289">MGVSGVPLEHGPASLAGRVPAFDAELRTVLAALGEEAREPLTAESLAARQERDAAARPRPTVEELRDGGRFEVAELRAPAVRGGREVRLVSARPAGVTGPLPLLYYMHGGGMIMGNAWSVLPRVLREWALPLRLAVVSVEYRLAPQARYPAPLEDCYAGLVWAADHAGELDLDADRIIIAGKSAGAGLAAALALLTRDRGGPAPIGQLLLSPMLDDRNDTFSSHQMADCDTWDRTSNATAWRALLGERYGAADLPPYAAPARATDLSALPPAYIEVGSAETFRDEAVAYADAIWRAGGAAELHVWPGAFHGFDTLAPQAVLSQDAREARSRWLRRIVAR</sequence>
<dbReference type="GO" id="GO:0016787">
    <property type="term" value="F:hydrolase activity"/>
    <property type="evidence" value="ECO:0007669"/>
    <property type="project" value="UniProtKB-KW"/>
</dbReference>
<dbReference type="RefSeq" id="WP_376778585.1">
    <property type="nucleotide sequence ID" value="NZ_JACHJV010000002.1"/>
</dbReference>
<keyword evidence="1" id="KW-0378">Hydrolase</keyword>
<dbReference type="Proteomes" id="UP000540506">
    <property type="component" value="Unassembled WGS sequence"/>
</dbReference>
<evidence type="ECO:0000313" key="4">
    <source>
        <dbReference type="Proteomes" id="UP000540506"/>
    </source>
</evidence>
<dbReference type="Pfam" id="PF07859">
    <property type="entry name" value="Abhydrolase_3"/>
    <property type="match status" value="1"/>
</dbReference>
<organism evidence="3 4">
    <name type="scientific">Kitasatospora kifunensis</name>
    <name type="common">Streptomyces kifunensis</name>
    <dbReference type="NCBI Taxonomy" id="58351"/>
    <lineage>
        <taxon>Bacteria</taxon>
        <taxon>Bacillati</taxon>
        <taxon>Actinomycetota</taxon>
        <taxon>Actinomycetes</taxon>
        <taxon>Kitasatosporales</taxon>
        <taxon>Streptomycetaceae</taxon>
        <taxon>Kitasatospora</taxon>
    </lineage>
</organism>
<dbReference type="Gene3D" id="3.40.50.1820">
    <property type="entry name" value="alpha/beta hydrolase"/>
    <property type="match status" value="1"/>
</dbReference>
<dbReference type="EMBL" id="JACHJV010000002">
    <property type="protein sequence ID" value="MBB4927814.1"/>
    <property type="molecule type" value="Genomic_DNA"/>
</dbReference>
<dbReference type="SUPFAM" id="SSF53474">
    <property type="entry name" value="alpha/beta-Hydrolases"/>
    <property type="match status" value="1"/>
</dbReference>
<reference evidence="3 4" key="1">
    <citation type="submission" date="2020-08" db="EMBL/GenBank/DDBJ databases">
        <title>Sequencing the genomes of 1000 actinobacteria strains.</title>
        <authorList>
            <person name="Klenk H.-P."/>
        </authorList>
    </citation>
    <scope>NUCLEOTIDE SEQUENCE [LARGE SCALE GENOMIC DNA]</scope>
    <source>
        <strain evidence="3 4">DSM 41654</strain>
    </source>
</reference>
<dbReference type="AlphaFoldDB" id="A0A7W7R9I9"/>
<dbReference type="InterPro" id="IPR029058">
    <property type="entry name" value="AB_hydrolase_fold"/>
</dbReference>
<name>A0A7W7R9I9_KITKI</name>
<accession>A0A7W7R9I9</accession>
<dbReference type="InterPro" id="IPR050300">
    <property type="entry name" value="GDXG_lipolytic_enzyme"/>
</dbReference>
<proteinExistence type="predicted"/>
<evidence type="ECO:0000259" key="2">
    <source>
        <dbReference type="Pfam" id="PF07859"/>
    </source>
</evidence>